<dbReference type="SMART" id="SM00028">
    <property type="entry name" value="TPR"/>
    <property type="match status" value="10"/>
</dbReference>
<dbReference type="Proteomes" id="UP000823612">
    <property type="component" value="Unassembled WGS sequence"/>
</dbReference>
<dbReference type="InterPro" id="IPR019734">
    <property type="entry name" value="TPR_rpt"/>
</dbReference>
<dbReference type="Pfam" id="PF13432">
    <property type="entry name" value="TPR_16"/>
    <property type="match status" value="4"/>
</dbReference>
<proteinExistence type="predicted"/>
<reference evidence="2" key="1">
    <citation type="submission" date="2020-10" db="EMBL/GenBank/DDBJ databases">
        <authorList>
            <person name="Gilroy R."/>
        </authorList>
    </citation>
    <scope>NUCLEOTIDE SEQUENCE</scope>
    <source>
        <strain evidence="2">2889</strain>
    </source>
</reference>
<dbReference type="AlphaFoldDB" id="A0A9D9H1M5"/>
<organism evidence="2 3">
    <name type="scientific">Candidatus Pullibacteroides excrementavium</name>
    <dbReference type="NCBI Taxonomy" id="2840905"/>
    <lineage>
        <taxon>Bacteria</taxon>
        <taxon>Pseudomonadati</taxon>
        <taxon>Bacteroidota</taxon>
        <taxon>Bacteroidia</taxon>
        <taxon>Bacteroidales</taxon>
        <taxon>Candidatus Pullibacteroides</taxon>
    </lineage>
</organism>
<feature type="repeat" description="TPR" evidence="1">
    <location>
        <begin position="125"/>
        <end position="158"/>
    </location>
</feature>
<feature type="repeat" description="TPR" evidence="1">
    <location>
        <begin position="227"/>
        <end position="260"/>
    </location>
</feature>
<keyword evidence="1" id="KW-0802">TPR repeat</keyword>
<dbReference type="EMBL" id="JADIMZ010000029">
    <property type="protein sequence ID" value="MBO8432082.1"/>
    <property type="molecule type" value="Genomic_DNA"/>
</dbReference>
<name>A0A9D9H1M5_9BACT</name>
<accession>A0A9D9H1M5</accession>
<dbReference type="PROSITE" id="PS50005">
    <property type="entry name" value="TPR"/>
    <property type="match status" value="4"/>
</dbReference>
<reference evidence="2" key="2">
    <citation type="journal article" date="2021" name="PeerJ">
        <title>Extensive microbial diversity within the chicken gut microbiome revealed by metagenomics and culture.</title>
        <authorList>
            <person name="Gilroy R."/>
            <person name="Ravi A."/>
            <person name="Getino M."/>
            <person name="Pursley I."/>
            <person name="Horton D.L."/>
            <person name="Alikhan N.F."/>
            <person name="Baker D."/>
            <person name="Gharbi K."/>
            <person name="Hall N."/>
            <person name="Watson M."/>
            <person name="Adriaenssens E.M."/>
            <person name="Foster-Nyarko E."/>
            <person name="Jarju S."/>
            <person name="Secka A."/>
            <person name="Antonio M."/>
            <person name="Oren A."/>
            <person name="Chaudhuri R.R."/>
            <person name="La Ragione R."/>
            <person name="Hildebrand F."/>
            <person name="Pallen M.J."/>
        </authorList>
    </citation>
    <scope>NUCLEOTIDE SEQUENCE</scope>
    <source>
        <strain evidence="2">2889</strain>
    </source>
</reference>
<dbReference type="Gene3D" id="1.25.40.10">
    <property type="entry name" value="Tetratricopeptide repeat domain"/>
    <property type="match status" value="2"/>
</dbReference>
<evidence type="ECO:0000313" key="2">
    <source>
        <dbReference type="EMBL" id="MBO8432082.1"/>
    </source>
</evidence>
<feature type="repeat" description="TPR" evidence="1">
    <location>
        <begin position="548"/>
        <end position="581"/>
    </location>
</feature>
<feature type="repeat" description="TPR" evidence="1">
    <location>
        <begin position="444"/>
        <end position="477"/>
    </location>
</feature>
<evidence type="ECO:0000256" key="1">
    <source>
        <dbReference type="PROSITE-ProRule" id="PRU00339"/>
    </source>
</evidence>
<gene>
    <name evidence="2" type="ORF">IAB08_02155</name>
</gene>
<dbReference type="PANTHER" id="PTHR12558:SF13">
    <property type="entry name" value="CELL DIVISION CYCLE PROTEIN 27 HOMOLOG"/>
    <property type="match status" value="1"/>
</dbReference>
<dbReference type="Pfam" id="PF13181">
    <property type="entry name" value="TPR_8"/>
    <property type="match status" value="1"/>
</dbReference>
<dbReference type="InterPro" id="IPR011990">
    <property type="entry name" value="TPR-like_helical_dom_sf"/>
</dbReference>
<protein>
    <submittedName>
        <fullName evidence="2">Tetratricopeptide repeat protein</fullName>
    </submittedName>
</protein>
<dbReference type="SUPFAM" id="SSF48452">
    <property type="entry name" value="TPR-like"/>
    <property type="match status" value="3"/>
</dbReference>
<evidence type="ECO:0000313" key="3">
    <source>
        <dbReference type="Proteomes" id="UP000823612"/>
    </source>
</evidence>
<dbReference type="PANTHER" id="PTHR12558">
    <property type="entry name" value="CELL DIVISION CYCLE 16,23,27"/>
    <property type="match status" value="1"/>
</dbReference>
<sequence length="597" mass="68486">MPRFSFCRKWIWQSSLILTLLGGSVLPGKGECLSDSTSNRLRASTIPSLYNERDRTHDSLFLSATSLYLTGKEKEAEDAYLRLLEKDPENATAAFQIANILAERKNFSEAQVYAETACRLDARNEWFQLLLAQLYKTNREFSQAARLFAKLYELRPDQLDYAYEQANMHVLTGDLRSAIAVYDNLQERLGHTDAWSMQKYKLYLGLGDEKSARKEIEEISTAIPGEPKYLEMLAQMCMKEKDYKQAYGYLKKVLEIKPDDPYVHVSLVDYYRNTGNFKQAFLALEKAIGNPLLDFKTKQNLLRAYYTGKDELKPEGNVIEQTEALFRLLTETHPNEGEGYFDYARFQIMLDKPQKAIPMLQRSIELDSNMPGSWELLLLAANQASDTALMMDAGVQAAERFPEQTFPYMYLAIASFLENNQEKAVHYASIGRQRNRAHNAFVEKILLQILGDAYFELGRPQESLAAYQALFHLDPNDPYVRNNYAYYLALSGKELPFAEDMASQLCKNDPKNTTFLDTYAWVLYKKGEYGKALEYIKAAHKYDGGKDAVILEHYGDILYQLGKEKEATVFWEKACQKDPDNPSLQQKIKKGTPSWKE</sequence>
<comment type="caution">
    <text evidence="2">The sequence shown here is derived from an EMBL/GenBank/DDBJ whole genome shotgun (WGS) entry which is preliminary data.</text>
</comment>